<dbReference type="GO" id="GO:0005829">
    <property type="term" value="C:cytosol"/>
    <property type="evidence" value="ECO:0007669"/>
    <property type="project" value="TreeGrafter"/>
</dbReference>
<keyword evidence="8" id="KW-0812">Transmembrane</keyword>
<keyword evidence="8" id="KW-1133">Transmembrane helix</keyword>
<proteinExistence type="predicted"/>
<dbReference type="SMART" id="SM00729">
    <property type="entry name" value="Elp3"/>
    <property type="match status" value="1"/>
</dbReference>
<evidence type="ECO:0000313" key="10">
    <source>
        <dbReference type="EMBL" id="OBU02594.1"/>
    </source>
</evidence>
<dbReference type="SFLD" id="SFLDG01082">
    <property type="entry name" value="B12-binding_domain_containing"/>
    <property type="match status" value="1"/>
</dbReference>
<keyword evidence="5" id="KW-0479">Metal-binding</keyword>
<dbReference type="Gene3D" id="3.80.30.20">
    <property type="entry name" value="tm_1862 like domain"/>
    <property type="match status" value="1"/>
</dbReference>
<keyword evidence="3" id="KW-0808">Transferase</keyword>
<keyword evidence="6" id="KW-0408">Iron</keyword>
<evidence type="ECO:0000256" key="5">
    <source>
        <dbReference type="ARBA" id="ARBA00022723"/>
    </source>
</evidence>
<dbReference type="STRING" id="368603.AYY16_01225"/>
<keyword evidence="4" id="KW-0949">S-adenosyl-L-methionine</keyword>
<dbReference type="SFLD" id="SFLDS00029">
    <property type="entry name" value="Radical_SAM"/>
    <property type="match status" value="1"/>
</dbReference>
<protein>
    <submittedName>
        <fullName evidence="10">B12-binding domain-containing radical SAM protein</fullName>
    </submittedName>
</protein>
<sequence length="455" mass="51808">MQEQDATVKILLILPFDRTYRYRKSAFSVAISYAPLTLITLAALVPPHLNAELTLTDEGVSPPVTTGDFDLVVITSTASSSPRAYALCRYWQQRGAYVAMGGAHVTLQPDEAAHYADTIMIGAGEHIWPQFLQDFADEHPLARYQHTPERGYLPMPVPRRDLLPRRAYMKIPTIIADRGCPLSCDFCAIQHQWGRKGTARPVEEVIEEIKLSGERRWIFLDPNLYADRGYSLALFRALIPLRIRWSGLATLNVTDDEEVFRALCDSGCEGLLIGLENLSQHTMISVGKRCNQVSDYQRQIRRLRENKIAALGCFVLGFDEDTPESIRDTLRRIPALGLDLVRFSVLTPLPGTRLWERMKQEGRLITQDLSLYDNEHVVFQPKQMQAEELNALLHEAWRETYRLSAIVRRVFSHPGNRLIRLAANLGFRLYGRRLRHEKTSLFSPAVVPDNTRKTD</sequence>
<name>A0A1B8H0J4_9GAMM</name>
<dbReference type="SUPFAM" id="SSF102114">
    <property type="entry name" value="Radical SAM enzymes"/>
    <property type="match status" value="1"/>
</dbReference>
<evidence type="ECO:0000259" key="9">
    <source>
        <dbReference type="PROSITE" id="PS51918"/>
    </source>
</evidence>
<evidence type="ECO:0000256" key="1">
    <source>
        <dbReference type="ARBA" id="ARBA00001966"/>
    </source>
</evidence>
<evidence type="ECO:0000313" key="11">
    <source>
        <dbReference type="Proteomes" id="UP000092247"/>
    </source>
</evidence>
<dbReference type="GO" id="GO:0003824">
    <property type="term" value="F:catalytic activity"/>
    <property type="evidence" value="ECO:0007669"/>
    <property type="project" value="InterPro"/>
</dbReference>
<dbReference type="PANTHER" id="PTHR43409:SF7">
    <property type="entry name" value="BLL1977 PROTEIN"/>
    <property type="match status" value="1"/>
</dbReference>
<evidence type="ECO:0000256" key="8">
    <source>
        <dbReference type="SAM" id="Phobius"/>
    </source>
</evidence>
<dbReference type="AlphaFoldDB" id="A0A1B8H0J4"/>
<dbReference type="InterPro" id="IPR025274">
    <property type="entry name" value="DUF4070"/>
</dbReference>
<keyword evidence="2" id="KW-0489">Methyltransferase</keyword>
<evidence type="ECO:0000256" key="2">
    <source>
        <dbReference type="ARBA" id="ARBA00022603"/>
    </source>
</evidence>
<evidence type="ECO:0000256" key="7">
    <source>
        <dbReference type="ARBA" id="ARBA00023014"/>
    </source>
</evidence>
<dbReference type="CDD" id="cd01335">
    <property type="entry name" value="Radical_SAM"/>
    <property type="match status" value="1"/>
</dbReference>
<dbReference type="PANTHER" id="PTHR43409">
    <property type="entry name" value="ANAEROBIC MAGNESIUM-PROTOPORPHYRIN IX MONOMETHYL ESTER CYCLASE-RELATED"/>
    <property type="match status" value="1"/>
</dbReference>
<gene>
    <name evidence="10" type="ORF">AYY17_12295</name>
</gene>
<comment type="caution">
    <text evidence="10">The sequence shown here is derived from an EMBL/GenBank/DDBJ whole genome shotgun (WGS) entry which is preliminary data.</text>
</comment>
<dbReference type="EMBL" id="LZEX01000045">
    <property type="protein sequence ID" value="OBU02594.1"/>
    <property type="molecule type" value="Genomic_DNA"/>
</dbReference>
<feature type="domain" description="Radical SAM core" evidence="9">
    <location>
        <begin position="166"/>
        <end position="382"/>
    </location>
</feature>
<dbReference type="InterPro" id="IPR006638">
    <property type="entry name" value="Elp3/MiaA/NifB-like_rSAM"/>
</dbReference>
<comment type="cofactor">
    <cofactor evidence="1">
        <name>[4Fe-4S] cluster</name>
        <dbReference type="ChEBI" id="CHEBI:49883"/>
    </cofactor>
</comment>
<feature type="transmembrane region" description="Helical" evidence="8">
    <location>
        <begin position="26"/>
        <end position="45"/>
    </location>
</feature>
<dbReference type="GO" id="GO:0051539">
    <property type="term" value="F:4 iron, 4 sulfur cluster binding"/>
    <property type="evidence" value="ECO:0007669"/>
    <property type="project" value="UniProtKB-KW"/>
</dbReference>
<dbReference type="Pfam" id="PF13282">
    <property type="entry name" value="DUF4070"/>
    <property type="match status" value="1"/>
</dbReference>
<dbReference type="InterPro" id="IPR034466">
    <property type="entry name" value="Methyltransferase_Class_B"/>
</dbReference>
<evidence type="ECO:0000256" key="3">
    <source>
        <dbReference type="ARBA" id="ARBA00022679"/>
    </source>
</evidence>
<keyword evidence="7" id="KW-0411">Iron-sulfur</keyword>
<dbReference type="Proteomes" id="UP000092247">
    <property type="component" value="Unassembled WGS sequence"/>
</dbReference>
<dbReference type="SFLD" id="SFLDG01123">
    <property type="entry name" value="methyltransferase_(Class_B)"/>
    <property type="match status" value="1"/>
</dbReference>
<accession>A0A1B8H0J4</accession>
<dbReference type="GO" id="GO:0046872">
    <property type="term" value="F:metal ion binding"/>
    <property type="evidence" value="ECO:0007669"/>
    <property type="project" value="UniProtKB-KW"/>
</dbReference>
<dbReference type="InterPro" id="IPR058240">
    <property type="entry name" value="rSAM_sf"/>
</dbReference>
<evidence type="ECO:0000256" key="4">
    <source>
        <dbReference type="ARBA" id="ARBA00022691"/>
    </source>
</evidence>
<dbReference type="PROSITE" id="PS51918">
    <property type="entry name" value="RADICAL_SAM"/>
    <property type="match status" value="1"/>
</dbReference>
<reference evidence="10 11" key="1">
    <citation type="submission" date="2016-06" db="EMBL/GenBank/DDBJ databases">
        <authorList>
            <person name="Kjaerup R.B."/>
            <person name="Dalgaard T.S."/>
            <person name="Juul-Madsen H.R."/>
        </authorList>
    </citation>
    <scope>NUCLEOTIDE SEQUENCE [LARGE SCALE GENOMIC DNA]</scope>
    <source>
        <strain evidence="10 11">GCSL-Mp3</strain>
    </source>
</reference>
<organism evidence="10 11">
    <name type="scientific">Morganella psychrotolerans</name>
    <dbReference type="NCBI Taxonomy" id="368603"/>
    <lineage>
        <taxon>Bacteria</taxon>
        <taxon>Pseudomonadati</taxon>
        <taxon>Pseudomonadota</taxon>
        <taxon>Gammaproteobacteria</taxon>
        <taxon>Enterobacterales</taxon>
        <taxon>Morganellaceae</taxon>
        <taxon>Morganella</taxon>
    </lineage>
</organism>
<evidence type="ECO:0000256" key="6">
    <source>
        <dbReference type="ARBA" id="ARBA00023004"/>
    </source>
</evidence>
<dbReference type="Gene3D" id="3.40.50.280">
    <property type="entry name" value="Cobalamin-binding domain"/>
    <property type="match status" value="1"/>
</dbReference>
<dbReference type="Pfam" id="PF04055">
    <property type="entry name" value="Radical_SAM"/>
    <property type="match status" value="1"/>
</dbReference>
<dbReference type="InterPro" id="IPR051198">
    <property type="entry name" value="BchE-like"/>
</dbReference>
<dbReference type="InterPro" id="IPR023404">
    <property type="entry name" value="rSAM_horseshoe"/>
</dbReference>
<keyword evidence="8" id="KW-0472">Membrane</keyword>
<dbReference type="InterPro" id="IPR007197">
    <property type="entry name" value="rSAM"/>
</dbReference>